<evidence type="ECO:0000313" key="11">
    <source>
        <dbReference type="Proteomes" id="UP000006804"/>
    </source>
</evidence>
<gene>
    <name evidence="10" type="ORF">Theth_1064</name>
</gene>
<keyword evidence="7" id="KW-0175">Coiled coil</keyword>
<reference evidence="10 11" key="1">
    <citation type="submission" date="2010-11" db="EMBL/GenBank/DDBJ databases">
        <title>The complete genome of Thermotoga thermarum DSM 5069.</title>
        <authorList>
            <consortium name="US DOE Joint Genome Institute (JGI-PGF)"/>
            <person name="Lucas S."/>
            <person name="Copeland A."/>
            <person name="Lapidus A."/>
            <person name="Bruce D."/>
            <person name="Goodwin L."/>
            <person name="Pitluck S."/>
            <person name="Kyrpides N."/>
            <person name="Mavromatis K."/>
            <person name="Ivanova N."/>
            <person name="Zeytun A."/>
            <person name="Brettin T."/>
            <person name="Detter J.C."/>
            <person name="Tapia R."/>
            <person name="Han C."/>
            <person name="Land M."/>
            <person name="Hauser L."/>
            <person name="Markowitz V."/>
            <person name="Cheng J.-F."/>
            <person name="Hugenholtz P."/>
            <person name="Woyke T."/>
            <person name="Wu D."/>
            <person name="Spring S."/>
            <person name="Schroeder M."/>
            <person name="Brambilla E."/>
            <person name="Klenk H.-P."/>
            <person name="Eisen J.A."/>
        </authorList>
    </citation>
    <scope>NUCLEOTIDE SEQUENCE [LARGE SCALE GENOMIC DNA]</scope>
    <source>
        <strain evidence="10 11">DSM 5069</strain>
    </source>
</reference>
<dbReference type="Pfam" id="PF22638">
    <property type="entry name" value="FlgK_D1"/>
    <property type="match status" value="1"/>
</dbReference>
<dbReference type="AlphaFoldDB" id="F7YYV1"/>
<protein>
    <recommendedName>
        <fullName evidence="4">Flagellar hook-associated protein 1</fullName>
    </recommendedName>
</protein>
<accession>F7YYV1</accession>
<keyword evidence="10" id="KW-0966">Cell projection</keyword>
<evidence type="ECO:0000259" key="9">
    <source>
        <dbReference type="Pfam" id="PF22638"/>
    </source>
</evidence>
<proteinExistence type="inferred from homology"/>
<evidence type="ECO:0000256" key="1">
    <source>
        <dbReference type="ARBA" id="ARBA00004365"/>
    </source>
</evidence>
<dbReference type="GO" id="GO:0044780">
    <property type="term" value="P:bacterial-type flagellum assembly"/>
    <property type="evidence" value="ECO:0007669"/>
    <property type="project" value="InterPro"/>
</dbReference>
<organism evidence="10 11">
    <name type="scientific">Pseudothermotoga thermarum DSM 5069</name>
    <dbReference type="NCBI Taxonomy" id="688269"/>
    <lineage>
        <taxon>Bacteria</taxon>
        <taxon>Thermotogati</taxon>
        <taxon>Thermotogota</taxon>
        <taxon>Thermotogae</taxon>
        <taxon>Thermotogales</taxon>
        <taxon>Thermotogaceae</taxon>
        <taxon>Pseudothermotoga</taxon>
    </lineage>
</organism>
<evidence type="ECO:0000313" key="10">
    <source>
        <dbReference type="EMBL" id="AEH51144.1"/>
    </source>
</evidence>
<dbReference type="PANTHER" id="PTHR30033:SF1">
    <property type="entry name" value="FLAGELLAR HOOK-ASSOCIATED PROTEIN 1"/>
    <property type="match status" value="1"/>
</dbReference>
<dbReference type="SUPFAM" id="SSF64518">
    <property type="entry name" value="Phase 1 flagellin"/>
    <property type="match status" value="1"/>
</dbReference>
<keyword evidence="5" id="KW-0964">Secreted</keyword>
<dbReference type="InterPro" id="IPR010930">
    <property type="entry name" value="Flg_bb/hook_C_dom"/>
</dbReference>
<sequence precursor="true">MPGLTLFGSLNTALLGVYTHKLAMNVVGHNVANANTEGYSRQRPVIMNTLPLVTTTLGNAFIHIGRGSYVKNIERIRDAFLDIQYRQVSNRYSFYETIFSNLHYLEQLFAEPGNSGIRAYYDTFLAAAEEVISDPTNVAAKRQFVTAAQQMVMNIQDIYNRIQQLREDINNEIALKVSRINTLVSNLARINEQIRIATALRATPNDLMDERDRILDELSNYANISYYTTTDGQTILSIGDQIVLAGSTQIPIRVVERPYGKGFYELFVGNSKLTITDGSLKALIDLRDSTLVKYMSYLDEFALNLSDKINLIHRWGFDSTGKISGLNFFTPITATRDTDPAIFRILGSRQMVGGPIRYVTGLNGFSEDQILNTVFNASGKLVLFDGSSDFDQIDVNAGMDVGSLIGNISSWLSLSVGSHSPSASATAYRLYFEANNVNLRDTLIIDTSNSNLARMGFATEQKKFITISDLSNVSAGQYELTFEGVRKDGSKVSQSITLNITSNTTLSDVASVINSLDVVKAEIIDGSLVFIPTSDYEFDTSRISITDPNGFLTRAKATSQTYTVLKPSETLENIFSSNVTFDPTQGFQIVINNTRIHIDPTVDTLQTLVNKINAAGTGLIVDLTPRGALVFRAGRDFEFNLRNFTIKGPLGFFEAVGFVDENGNPNDFDEDWSEEYTLISKGEDFSTIRQRLSVAELLAVDRRETYEPYFFVNQWSVSSALLMNAEALAVDLGIALSNDTWNATSFKPTGRSNTEIMNLISTSRYDRFLANGKENFYEYFGGIVAELGVETETVLKMKENTDRLKLEIDQERERVKGVSLDEEMANMIKYQHAFGAAARVITAIDEMIGRVIDRLGVVGR</sequence>
<dbReference type="InterPro" id="IPR002371">
    <property type="entry name" value="FlgK"/>
</dbReference>
<feature type="domain" description="Flagellar hook-associated protein FlgK helical" evidence="9">
    <location>
        <begin position="103"/>
        <end position="329"/>
    </location>
</feature>
<comment type="subcellular location">
    <subcellularLocation>
        <location evidence="1">Bacterial flagellum</location>
    </subcellularLocation>
    <subcellularLocation>
        <location evidence="2">Secreted</location>
    </subcellularLocation>
</comment>
<dbReference type="GO" id="GO:0005198">
    <property type="term" value="F:structural molecule activity"/>
    <property type="evidence" value="ECO:0007669"/>
    <property type="project" value="InterPro"/>
</dbReference>
<dbReference type="KEGG" id="tta:Theth_1064"/>
<dbReference type="PATRIC" id="fig|688269.3.peg.1092"/>
<dbReference type="InterPro" id="IPR053927">
    <property type="entry name" value="FlgK_helical"/>
</dbReference>
<dbReference type="GO" id="GO:0005576">
    <property type="term" value="C:extracellular region"/>
    <property type="evidence" value="ECO:0007669"/>
    <property type="project" value="UniProtKB-SubCell"/>
</dbReference>
<evidence type="ECO:0000256" key="5">
    <source>
        <dbReference type="ARBA" id="ARBA00022525"/>
    </source>
</evidence>
<evidence type="ECO:0000256" key="7">
    <source>
        <dbReference type="SAM" id="Coils"/>
    </source>
</evidence>
<evidence type="ECO:0000256" key="2">
    <source>
        <dbReference type="ARBA" id="ARBA00004613"/>
    </source>
</evidence>
<keyword evidence="6" id="KW-0975">Bacterial flagellum</keyword>
<dbReference type="OrthoDB" id="9802553at2"/>
<dbReference type="Pfam" id="PF06429">
    <property type="entry name" value="Flg_bbr_C"/>
    <property type="match status" value="1"/>
</dbReference>
<keyword evidence="10" id="KW-0969">Cilium</keyword>
<dbReference type="eggNOG" id="COG1256">
    <property type="taxonomic scope" value="Bacteria"/>
</dbReference>
<dbReference type="Proteomes" id="UP000006804">
    <property type="component" value="Chromosome"/>
</dbReference>
<evidence type="ECO:0000256" key="6">
    <source>
        <dbReference type="ARBA" id="ARBA00023143"/>
    </source>
</evidence>
<feature type="coiled-coil region" evidence="7">
    <location>
        <begin position="148"/>
        <end position="175"/>
    </location>
</feature>
<dbReference type="PANTHER" id="PTHR30033">
    <property type="entry name" value="FLAGELLAR HOOK-ASSOCIATED PROTEIN 1"/>
    <property type="match status" value="1"/>
</dbReference>
<name>F7YYV1_9THEM</name>
<evidence type="ECO:0000259" key="8">
    <source>
        <dbReference type="Pfam" id="PF06429"/>
    </source>
</evidence>
<evidence type="ECO:0000256" key="3">
    <source>
        <dbReference type="ARBA" id="ARBA00009677"/>
    </source>
</evidence>
<dbReference type="RefSeq" id="WP_013932364.1">
    <property type="nucleotide sequence ID" value="NC_015707.1"/>
</dbReference>
<keyword evidence="11" id="KW-1185">Reference proteome</keyword>
<keyword evidence="10" id="KW-0282">Flagellum</keyword>
<feature type="domain" description="Flagellar basal-body/hook protein C-terminal" evidence="8">
    <location>
        <begin position="817"/>
        <end position="852"/>
    </location>
</feature>
<dbReference type="STRING" id="688269.Theth_1064"/>
<comment type="similarity">
    <text evidence="3">Belongs to the flagella basal body rod proteins family.</text>
</comment>
<evidence type="ECO:0000256" key="4">
    <source>
        <dbReference type="ARBA" id="ARBA00016244"/>
    </source>
</evidence>
<dbReference type="EMBL" id="CP002351">
    <property type="protein sequence ID" value="AEH51144.1"/>
    <property type="molecule type" value="Genomic_DNA"/>
</dbReference>
<dbReference type="GO" id="GO:0009424">
    <property type="term" value="C:bacterial-type flagellum hook"/>
    <property type="evidence" value="ECO:0007669"/>
    <property type="project" value="InterPro"/>
</dbReference>
<dbReference type="NCBIfam" id="TIGR02492">
    <property type="entry name" value="flgK_ends"/>
    <property type="match status" value="1"/>
</dbReference>
<dbReference type="HOGENOM" id="CLU_012762_1_1_0"/>